<dbReference type="PANTHER" id="PTHR47618:SF1">
    <property type="entry name" value="BIFUNCTIONAL OLIGORIBONUCLEASE AND PAP PHOSPHATASE NRNA"/>
    <property type="match status" value="1"/>
</dbReference>
<evidence type="ECO:0000313" key="3">
    <source>
        <dbReference type="EMBL" id="EHN12309.1"/>
    </source>
</evidence>
<comment type="caution">
    <text evidence="3">The sequence shown here is derived from an EMBL/GenBank/DDBJ whole genome shotgun (WGS) entry which is preliminary data.</text>
</comment>
<sequence length="333" mass="36089">MNGLDAVDEARRLVVEALRDEQRFVAVTHEHPDGDALGSLVAMTRTLHALGKDVVSLVDDEDLPVPREYSGLATDHLVTDVPGDLAERTAICLDCGNIDRVAVAAVREGAGRIINVDHHHDNTRFGDIDLVDPDASCTAEILWDLLPDLGLEADRETAEALYVGLVTDTGRFMYENTRGRAHLMAADLLAAGVEPFPVYRKVYEGVPWSKLALLARALDRVRQEDEGRVTFALLRREDYARTGAQDSDSEGIIDHLRTVAGTRVAAFARELPADADGEVRTKVSLRSADGRIDVSVIARAGGGGGHPQAAGFTTTLDEEQLVSFLRGQVHELG</sequence>
<evidence type="ECO:0000313" key="4">
    <source>
        <dbReference type="Proteomes" id="UP000005143"/>
    </source>
</evidence>
<feature type="domain" description="DHHA1" evidence="2">
    <location>
        <begin position="242"/>
        <end position="323"/>
    </location>
</feature>
<dbReference type="InterPro" id="IPR001667">
    <property type="entry name" value="DDH_dom"/>
</dbReference>
<evidence type="ECO:0000259" key="2">
    <source>
        <dbReference type="Pfam" id="PF02272"/>
    </source>
</evidence>
<dbReference type="Proteomes" id="UP000005143">
    <property type="component" value="Unassembled WGS sequence"/>
</dbReference>
<evidence type="ECO:0000259" key="1">
    <source>
        <dbReference type="Pfam" id="PF01368"/>
    </source>
</evidence>
<dbReference type="OrthoDB" id="9803668at2"/>
<accession>H0E201</accession>
<dbReference type="Pfam" id="PF02272">
    <property type="entry name" value="DHHA1"/>
    <property type="match status" value="1"/>
</dbReference>
<organism evidence="3 4">
    <name type="scientific">Patulibacter medicamentivorans</name>
    <dbReference type="NCBI Taxonomy" id="1097667"/>
    <lineage>
        <taxon>Bacteria</taxon>
        <taxon>Bacillati</taxon>
        <taxon>Actinomycetota</taxon>
        <taxon>Thermoleophilia</taxon>
        <taxon>Solirubrobacterales</taxon>
        <taxon>Patulibacteraceae</taxon>
        <taxon>Patulibacter</taxon>
    </lineage>
</organism>
<keyword evidence="4" id="KW-1185">Reference proteome</keyword>
<reference evidence="3 4" key="1">
    <citation type="journal article" date="2013" name="Biodegradation">
        <title>Quantitative proteomic analysis of ibuprofen-degrading Patulibacter sp. strain I11.</title>
        <authorList>
            <person name="Almeida B."/>
            <person name="Kjeldal H."/>
            <person name="Lolas I."/>
            <person name="Knudsen A.D."/>
            <person name="Carvalho G."/>
            <person name="Nielsen K.L."/>
            <person name="Barreto Crespo M.T."/>
            <person name="Stensballe A."/>
            <person name="Nielsen J.L."/>
        </authorList>
    </citation>
    <scope>NUCLEOTIDE SEQUENCE [LARGE SCALE GENOMIC DNA]</scope>
    <source>
        <strain evidence="3 4">I11</strain>
    </source>
</reference>
<dbReference type="RefSeq" id="WP_007571182.1">
    <property type="nucleotide sequence ID" value="NZ_AGUD01000035.1"/>
</dbReference>
<dbReference type="Gene3D" id="3.90.1640.10">
    <property type="entry name" value="inorganic pyrophosphatase (n-terminal core)"/>
    <property type="match status" value="1"/>
</dbReference>
<gene>
    <name evidence="3" type="ORF">PAI11_08130</name>
</gene>
<dbReference type="GO" id="GO:0003676">
    <property type="term" value="F:nucleic acid binding"/>
    <property type="evidence" value="ECO:0007669"/>
    <property type="project" value="InterPro"/>
</dbReference>
<feature type="domain" description="DDH" evidence="1">
    <location>
        <begin position="25"/>
        <end position="164"/>
    </location>
</feature>
<name>H0E201_9ACTN</name>
<dbReference type="InterPro" id="IPR051319">
    <property type="entry name" value="Oligoribo/pAp-PDE_c-di-AMP_PDE"/>
</dbReference>
<dbReference type="Gene3D" id="3.10.310.30">
    <property type="match status" value="1"/>
</dbReference>
<protein>
    <submittedName>
        <fullName evidence="3">3'-to-5' oligoribonuclease A</fullName>
    </submittedName>
</protein>
<dbReference type="Pfam" id="PF01368">
    <property type="entry name" value="DHH"/>
    <property type="match status" value="1"/>
</dbReference>
<dbReference type="InterPro" id="IPR038763">
    <property type="entry name" value="DHH_sf"/>
</dbReference>
<dbReference type="PANTHER" id="PTHR47618">
    <property type="entry name" value="BIFUNCTIONAL OLIGORIBONUCLEASE AND PAP PHOSPHATASE NRNA"/>
    <property type="match status" value="1"/>
</dbReference>
<proteinExistence type="predicted"/>
<dbReference type="SUPFAM" id="SSF64182">
    <property type="entry name" value="DHH phosphoesterases"/>
    <property type="match status" value="1"/>
</dbReference>
<dbReference type="AlphaFoldDB" id="H0E201"/>
<dbReference type="InterPro" id="IPR003156">
    <property type="entry name" value="DHHA1_dom"/>
</dbReference>
<dbReference type="EMBL" id="AGUD01000035">
    <property type="protein sequence ID" value="EHN12309.1"/>
    <property type="molecule type" value="Genomic_DNA"/>
</dbReference>